<sequence length="51" mass="5702">MAQRSMNPTTEKVRGATLPDWGTDHDKRVTKGLTHRKHHSTSHSTAPVPKN</sequence>
<dbReference type="AlphaFoldDB" id="A0A7K1SIU5"/>
<organism evidence="2 3">
    <name type="scientific">Spirosoma arboris</name>
    <dbReference type="NCBI Taxonomy" id="2682092"/>
    <lineage>
        <taxon>Bacteria</taxon>
        <taxon>Pseudomonadati</taxon>
        <taxon>Bacteroidota</taxon>
        <taxon>Cytophagia</taxon>
        <taxon>Cytophagales</taxon>
        <taxon>Cytophagaceae</taxon>
        <taxon>Spirosoma</taxon>
    </lineage>
</organism>
<name>A0A7K1SIU5_9BACT</name>
<dbReference type="RefSeq" id="WP_157588400.1">
    <property type="nucleotide sequence ID" value="NZ_WPIN01000012.1"/>
</dbReference>
<gene>
    <name evidence="2" type="ORF">GO755_26840</name>
</gene>
<evidence type="ECO:0000256" key="1">
    <source>
        <dbReference type="SAM" id="MobiDB-lite"/>
    </source>
</evidence>
<proteinExistence type="predicted"/>
<feature type="compositionally biased region" description="Basic residues" evidence="1">
    <location>
        <begin position="30"/>
        <end position="41"/>
    </location>
</feature>
<evidence type="ECO:0000313" key="3">
    <source>
        <dbReference type="Proteomes" id="UP000436006"/>
    </source>
</evidence>
<feature type="compositionally biased region" description="Polar residues" evidence="1">
    <location>
        <begin position="1"/>
        <end position="10"/>
    </location>
</feature>
<keyword evidence="3" id="KW-1185">Reference proteome</keyword>
<dbReference type="EMBL" id="WPIN01000012">
    <property type="protein sequence ID" value="MVM33685.1"/>
    <property type="molecule type" value="Genomic_DNA"/>
</dbReference>
<reference evidence="2 3" key="1">
    <citation type="submission" date="2019-12" db="EMBL/GenBank/DDBJ databases">
        <title>Spirosoma sp. HMF4905 genome sequencing and assembly.</title>
        <authorList>
            <person name="Kang H."/>
            <person name="Cha I."/>
            <person name="Kim H."/>
            <person name="Joh K."/>
        </authorList>
    </citation>
    <scope>NUCLEOTIDE SEQUENCE [LARGE SCALE GENOMIC DNA]</scope>
    <source>
        <strain evidence="2 3">HMF4905</strain>
    </source>
</reference>
<dbReference type="Proteomes" id="UP000436006">
    <property type="component" value="Unassembled WGS sequence"/>
</dbReference>
<comment type="caution">
    <text evidence="2">The sequence shown here is derived from an EMBL/GenBank/DDBJ whole genome shotgun (WGS) entry which is preliminary data.</text>
</comment>
<accession>A0A7K1SIU5</accession>
<protein>
    <submittedName>
        <fullName evidence="2">Uncharacterized protein</fullName>
    </submittedName>
</protein>
<evidence type="ECO:0000313" key="2">
    <source>
        <dbReference type="EMBL" id="MVM33685.1"/>
    </source>
</evidence>
<feature type="region of interest" description="Disordered" evidence="1">
    <location>
        <begin position="1"/>
        <end position="51"/>
    </location>
</feature>